<feature type="non-terminal residue" evidence="1">
    <location>
        <position position="1"/>
    </location>
</feature>
<reference evidence="1" key="1">
    <citation type="submission" date="2023-10" db="EMBL/GenBank/DDBJ databases">
        <title>Genome assembly of Pristionchus species.</title>
        <authorList>
            <person name="Yoshida K."/>
            <person name="Sommer R.J."/>
        </authorList>
    </citation>
    <scope>NUCLEOTIDE SEQUENCE</scope>
    <source>
        <strain evidence="1">RS0144</strain>
    </source>
</reference>
<evidence type="ECO:0008006" key="3">
    <source>
        <dbReference type="Google" id="ProtNLM"/>
    </source>
</evidence>
<sequence length="250" mass="27418">TVVGQGRYITVLSSFDSIMLTSFYGSYPVRYGYPKFYATGYDALGDAYGVGCSPVYTSRSPQTNSNSYVRIPTPIVTIDFGFKDNNHTAWANPFPMDDEYYNVPVNNFGSVVYMSPGYVGCPFVGNQTYVANVTSISFDYSILANGLDISANYNAIPASEIVHFSVNQDVLDFFNVGYPSSFTKHYDEGAYKIALDWARKTPSSSWALQLDFGTLSDPVLSTMVSRPPSTTSSGRDLSLLVLAIIAFVFA</sequence>
<dbReference type="AlphaFoldDB" id="A0AAV5SZJ2"/>
<gene>
    <name evidence="1" type="ORF">PENTCL1PPCAC_7690</name>
</gene>
<accession>A0AAV5SZJ2</accession>
<dbReference type="Proteomes" id="UP001432027">
    <property type="component" value="Unassembled WGS sequence"/>
</dbReference>
<name>A0AAV5SZJ2_9BILA</name>
<evidence type="ECO:0000313" key="1">
    <source>
        <dbReference type="EMBL" id="GMS85515.1"/>
    </source>
</evidence>
<keyword evidence="2" id="KW-1185">Reference proteome</keyword>
<evidence type="ECO:0000313" key="2">
    <source>
        <dbReference type="Proteomes" id="UP001432027"/>
    </source>
</evidence>
<comment type="caution">
    <text evidence="1">The sequence shown here is derived from an EMBL/GenBank/DDBJ whole genome shotgun (WGS) entry which is preliminary data.</text>
</comment>
<proteinExistence type="predicted"/>
<organism evidence="1 2">
    <name type="scientific">Pristionchus entomophagus</name>
    <dbReference type="NCBI Taxonomy" id="358040"/>
    <lineage>
        <taxon>Eukaryota</taxon>
        <taxon>Metazoa</taxon>
        <taxon>Ecdysozoa</taxon>
        <taxon>Nematoda</taxon>
        <taxon>Chromadorea</taxon>
        <taxon>Rhabditida</taxon>
        <taxon>Rhabditina</taxon>
        <taxon>Diplogasteromorpha</taxon>
        <taxon>Diplogasteroidea</taxon>
        <taxon>Neodiplogasteridae</taxon>
        <taxon>Pristionchus</taxon>
    </lineage>
</organism>
<dbReference type="EMBL" id="BTSX01000002">
    <property type="protein sequence ID" value="GMS85515.1"/>
    <property type="molecule type" value="Genomic_DNA"/>
</dbReference>
<protein>
    <recommendedName>
        <fullName evidence="3">Peptidase A1 domain-containing protein</fullName>
    </recommendedName>
</protein>